<dbReference type="PANTHER" id="PTHR21047">
    <property type="entry name" value="DTDP-6-DEOXY-D-GLUCOSE-3,5 EPIMERASE"/>
    <property type="match status" value="1"/>
</dbReference>
<name>A0ABZ3IRI5_9FIRM</name>
<dbReference type="Gene3D" id="2.60.120.10">
    <property type="entry name" value="Jelly Rolls"/>
    <property type="match status" value="1"/>
</dbReference>
<dbReference type="InterPro" id="IPR000888">
    <property type="entry name" value="RmlC-like"/>
</dbReference>
<organism evidence="2 3">
    <name type="scientific">Sporomusa silvacetica DSM 10669</name>
    <dbReference type="NCBI Taxonomy" id="1123289"/>
    <lineage>
        <taxon>Bacteria</taxon>
        <taxon>Bacillati</taxon>
        <taxon>Bacillota</taxon>
        <taxon>Negativicutes</taxon>
        <taxon>Selenomonadales</taxon>
        <taxon>Sporomusaceae</taxon>
        <taxon>Sporomusa</taxon>
    </lineage>
</organism>
<evidence type="ECO:0000313" key="3">
    <source>
        <dbReference type="Proteomes" id="UP000216752"/>
    </source>
</evidence>
<dbReference type="InterPro" id="IPR014710">
    <property type="entry name" value="RmlC-like_jellyroll"/>
</dbReference>
<dbReference type="NCBIfam" id="TIGR01221">
    <property type="entry name" value="rmlC"/>
    <property type="match status" value="1"/>
</dbReference>
<keyword evidence="1 2" id="KW-0413">Isomerase</keyword>
<proteinExistence type="inferred from homology"/>
<accession>A0ABZ3IRI5</accession>
<dbReference type="InterPro" id="IPR011051">
    <property type="entry name" value="RmlC_Cupin_sf"/>
</dbReference>
<dbReference type="Proteomes" id="UP000216752">
    <property type="component" value="Chromosome"/>
</dbReference>
<dbReference type="Pfam" id="PF00908">
    <property type="entry name" value="dTDP_sugar_isom"/>
    <property type="match status" value="1"/>
</dbReference>
<comment type="function">
    <text evidence="1">Catalyzes the epimerization of the C3' and C5'positions of dTDP-6-deoxy-D-xylo-4-hexulose, forming dTDP-6-deoxy-L-lyxo-4-hexulose.</text>
</comment>
<protein>
    <recommendedName>
        <fullName evidence="1">dTDP-4-dehydrorhamnose 3,5-epimerase</fullName>
        <ecNumber evidence="1">5.1.3.13</ecNumber>
    </recommendedName>
    <alternativeName>
        <fullName evidence="1">Thymidine diphospho-4-keto-rhamnose 3,5-epimerase</fullName>
    </alternativeName>
</protein>
<comment type="subunit">
    <text evidence="1">Homodimer.</text>
</comment>
<dbReference type="SUPFAM" id="SSF51182">
    <property type="entry name" value="RmlC-like cupins"/>
    <property type="match status" value="1"/>
</dbReference>
<evidence type="ECO:0000256" key="1">
    <source>
        <dbReference type="RuleBase" id="RU364069"/>
    </source>
</evidence>
<comment type="catalytic activity">
    <reaction evidence="1">
        <text>dTDP-4-dehydro-6-deoxy-alpha-D-glucose = dTDP-4-dehydro-beta-L-rhamnose</text>
        <dbReference type="Rhea" id="RHEA:16969"/>
        <dbReference type="ChEBI" id="CHEBI:57649"/>
        <dbReference type="ChEBI" id="CHEBI:62830"/>
        <dbReference type="EC" id="5.1.3.13"/>
    </reaction>
</comment>
<comment type="similarity">
    <text evidence="1">Belongs to the dTDP-4-dehydrorhamnose 3,5-epimerase family.</text>
</comment>
<gene>
    <name evidence="2" type="primary">rfbC_2</name>
    <name evidence="2" type="ORF">SPSIL_042630</name>
</gene>
<dbReference type="EC" id="5.1.3.13" evidence="1"/>
<evidence type="ECO:0000313" key="2">
    <source>
        <dbReference type="EMBL" id="XFO68043.1"/>
    </source>
</evidence>
<dbReference type="GO" id="GO:0008830">
    <property type="term" value="F:dTDP-4-dehydrorhamnose 3,5-epimerase activity"/>
    <property type="evidence" value="ECO:0007669"/>
    <property type="project" value="UniProtKB-EC"/>
</dbReference>
<sequence length="187" mass="20802">MKVIETKLPGVIIVEPKVFGDVRGFFLETWQKSRYEAIGISEQFVQDNVSFSTRGVLRGIHYQNPHAQGKLVSVIQGEVFDVAVDIRVGSPSFGLWAGVLLSGENHRQLWIPPGFAHGFCVVSETVYFSYKCTDVYTPAAEGGISWNDPDIGIEWPIADVELSGKDREYPRLRDIPTECLPKISSDA</sequence>
<dbReference type="CDD" id="cd00438">
    <property type="entry name" value="cupin_RmlC"/>
    <property type="match status" value="1"/>
</dbReference>
<dbReference type="EMBL" id="CP155573">
    <property type="protein sequence ID" value="XFO68043.1"/>
    <property type="molecule type" value="Genomic_DNA"/>
</dbReference>
<dbReference type="RefSeq" id="WP_094603851.1">
    <property type="nucleotide sequence ID" value="NZ_CP155573.1"/>
</dbReference>
<reference evidence="2" key="1">
    <citation type="submission" date="2024-05" db="EMBL/GenBank/DDBJ databases">
        <title>Isolation and characterization of Sporomusa carbonis sp. nov., a carboxydotrophic hydrogenogen in the genus of Sporomusa isolated from a charcoal burning pile.</title>
        <authorList>
            <person name="Boeer T."/>
            <person name="Rosenbaum F."/>
            <person name="Eysell L."/>
            <person name="Mueller V."/>
            <person name="Daniel R."/>
            <person name="Poehlein A."/>
        </authorList>
    </citation>
    <scope>NUCLEOTIDE SEQUENCE [LARGE SCALE GENOMIC DNA]</scope>
    <source>
        <strain evidence="2">DSM 10669</strain>
    </source>
</reference>
<keyword evidence="3" id="KW-1185">Reference proteome</keyword>
<dbReference type="PANTHER" id="PTHR21047:SF2">
    <property type="entry name" value="THYMIDINE DIPHOSPHO-4-KETO-RHAMNOSE 3,5-EPIMERASE"/>
    <property type="match status" value="1"/>
</dbReference>
<comment type="pathway">
    <text evidence="1">Carbohydrate biosynthesis; dTDP-L-rhamnose biosynthesis.</text>
</comment>